<name>A0A4P9VJ62_9GAMM</name>
<accession>A0A4P9VJ62</accession>
<dbReference type="EMBL" id="NDXW01000002">
    <property type="protein sequence ID" value="RDH41939.1"/>
    <property type="molecule type" value="Genomic_DNA"/>
</dbReference>
<evidence type="ECO:0000313" key="3">
    <source>
        <dbReference type="EMBL" id="RDH41939.1"/>
    </source>
</evidence>
<comment type="caution">
    <text evidence="2">The sequence shown here is derived from an EMBL/GenBank/DDBJ whole genome shotgun (WGS) entry which is preliminary data.</text>
</comment>
<protein>
    <submittedName>
        <fullName evidence="2">Uncharacterized protein</fullName>
    </submittedName>
</protein>
<organism evidence="2 4">
    <name type="scientific">Zooshikella ganghwensis</name>
    <dbReference type="NCBI Taxonomy" id="202772"/>
    <lineage>
        <taxon>Bacteria</taxon>
        <taxon>Pseudomonadati</taxon>
        <taxon>Pseudomonadota</taxon>
        <taxon>Gammaproteobacteria</taxon>
        <taxon>Oceanospirillales</taxon>
        <taxon>Zooshikellaceae</taxon>
        <taxon>Zooshikella</taxon>
    </lineage>
</organism>
<sequence length="77" mass="8770">MSSRQACELKNLLLHTFTEGTRFIIENEGMERLDGYGSPMAFFIGILIEQFFYVPITITLVFGLLALKRINQLKAVT</sequence>
<evidence type="ECO:0000313" key="2">
    <source>
        <dbReference type="EMBL" id="RDH41772.1"/>
    </source>
</evidence>
<feature type="transmembrane region" description="Helical" evidence="1">
    <location>
        <begin position="40"/>
        <end position="67"/>
    </location>
</feature>
<reference evidence="2 4" key="1">
    <citation type="submission" date="2017-04" db="EMBL/GenBank/DDBJ databases">
        <title>Draft genome sequence of Zooshikella ganghwensis VG4 isolated from Red Sea sediments.</title>
        <authorList>
            <person name="Rehman Z."/>
            <person name="Alam I."/>
            <person name="Kamau A."/>
            <person name="Bajic V."/>
            <person name="Leiknes T."/>
        </authorList>
    </citation>
    <scope>NUCLEOTIDE SEQUENCE [LARGE SCALE GENOMIC DNA]</scope>
    <source>
        <strain evidence="2 4">VG4</strain>
    </source>
</reference>
<keyword evidence="1" id="KW-0472">Membrane</keyword>
<dbReference type="EMBL" id="NDXW01000003">
    <property type="protein sequence ID" value="RDH41772.1"/>
    <property type="molecule type" value="Genomic_DNA"/>
</dbReference>
<dbReference type="Proteomes" id="UP000257039">
    <property type="component" value="Unassembled WGS sequence"/>
</dbReference>
<proteinExistence type="predicted"/>
<evidence type="ECO:0000313" key="4">
    <source>
        <dbReference type="Proteomes" id="UP000257039"/>
    </source>
</evidence>
<gene>
    <name evidence="3" type="ORF">B9G39_26360</name>
    <name evidence="2" type="ORF">B9G39_26450</name>
</gene>
<evidence type="ECO:0000256" key="1">
    <source>
        <dbReference type="SAM" id="Phobius"/>
    </source>
</evidence>
<keyword evidence="1" id="KW-1133">Transmembrane helix</keyword>
<dbReference type="AlphaFoldDB" id="A0A4P9VJ62"/>
<keyword evidence="1" id="KW-0812">Transmembrane</keyword>
<keyword evidence="4" id="KW-1185">Reference proteome</keyword>